<protein>
    <submittedName>
        <fullName evidence="3">Uncharacterized protein</fullName>
    </submittedName>
</protein>
<dbReference type="GO" id="GO:0048731">
    <property type="term" value="P:system development"/>
    <property type="evidence" value="ECO:0007669"/>
    <property type="project" value="InterPro"/>
</dbReference>
<dbReference type="EMBL" id="SDAM02000140">
    <property type="protein sequence ID" value="KAH6827759.1"/>
    <property type="molecule type" value="Genomic_DNA"/>
</dbReference>
<dbReference type="AlphaFoldDB" id="A0AAD4J5W8"/>
<evidence type="ECO:0000256" key="1">
    <source>
        <dbReference type="SAM" id="MobiDB-lite"/>
    </source>
</evidence>
<feature type="compositionally biased region" description="Basic residues" evidence="1">
    <location>
        <begin position="40"/>
        <end position="55"/>
    </location>
</feature>
<accession>A0AAD4J5W8</accession>
<keyword evidence="4" id="KW-1185">Reference proteome</keyword>
<sequence>MSLSTTQAAARINIAVFYLGFLLIFSQACLPSSAAERSGASHRPRWSPARKARLHHHATVRADNFYEEDKRLIHTGPNPLHN</sequence>
<feature type="signal peptide" evidence="2">
    <location>
        <begin position="1"/>
        <end position="28"/>
    </location>
</feature>
<name>A0AAD4J5W8_PERFH</name>
<dbReference type="PANTHER" id="PTHR34545">
    <property type="entry name" value="CLAVATA3/ESR (CLE)-RELATED PROTEIN 22"/>
    <property type="match status" value="1"/>
</dbReference>
<gene>
    <name evidence="3" type="ORF">C2S53_011836</name>
</gene>
<evidence type="ECO:0000313" key="4">
    <source>
        <dbReference type="Proteomes" id="UP001190926"/>
    </source>
</evidence>
<proteinExistence type="predicted"/>
<comment type="caution">
    <text evidence="3">The sequence shown here is derived from an EMBL/GenBank/DDBJ whole genome shotgun (WGS) entry which is preliminary data.</text>
</comment>
<dbReference type="PANTHER" id="PTHR34545:SF7">
    <property type="entry name" value="CLAVATA3_ESR (CLE)-RELATED PROTEIN 16"/>
    <property type="match status" value="1"/>
</dbReference>
<organism evidence="3 4">
    <name type="scientific">Perilla frutescens var. hirtella</name>
    <name type="common">Perilla citriodora</name>
    <name type="synonym">Perilla setoyensis</name>
    <dbReference type="NCBI Taxonomy" id="608512"/>
    <lineage>
        <taxon>Eukaryota</taxon>
        <taxon>Viridiplantae</taxon>
        <taxon>Streptophyta</taxon>
        <taxon>Embryophyta</taxon>
        <taxon>Tracheophyta</taxon>
        <taxon>Spermatophyta</taxon>
        <taxon>Magnoliopsida</taxon>
        <taxon>eudicotyledons</taxon>
        <taxon>Gunneridae</taxon>
        <taxon>Pentapetalae</taxon>
        <taxon>asterids</taxon>
        <taxon>lamiids</taxon>
        <taxon>Lamiales</taxon>
        <taxon>Lamiaceae</taxon>
        <taxon>Nepetoideae</taxon>
        <taxon>Elsholtzieae</taxon>
        <taxon>Perilla</taxon>
    </lineage>
</organism>
<reference evidence="3 4" key="1">
    <citation type="journal article" date="2021" name="Nat. Commun.">
        <title>Incipient diploidization of the medicinal plant Perilla within 10,000 years.</title>
        <authorList>
            <person name="Zhang Y."/>
            <person name="Shen Q."/>
            <person name="Leng L."/>
            <person name="Zhang D."/>
            <person name="Chen S."/>
            <person name="Shi Y."/>
            <person name="Ning Z."/>
            <person name="Chen S."/>
        </authorList>
    </citation>
    <scope>NUCLEOTIDE SEQUENCE [LARGE SCALE GENOMIC DNA]</scope>
    <source>
        <strain evidence="4">cv. PC099</strain>
    </source>
</reference>
<feature type="chain" id="PRO_5041926334" evidence="2">
    <location>
        <begin position="29"/>
        <end position="82"/>
    </location>
</feature>
<keyword evidence="2" id="KW-0732">Signal</keyword>
<dbReference type="Proteomes" id="UP001190926">
    <property type="component" value="Unassembled WGS sequence"/>
</dbReference>
<evidence type="ECO:0000256" key="2">
    <source>
        <dbReference type="SAM" id="SignalP"/>
    </source>
</evidence>
<dbReference type="InterPro" id="IPR033249">
    <property type="entry name" value="CLE_plant"/>
</dbReference>
<feature type="region of interest" description="Disordered" evidence="1">
    <location>
        <begin position="36"/>
        <end position="55"/>
    </location>
</feature>
<evidence type="ECO:0000313" key="3">
    <source>
        <dbReference type="EMBL" id="KAH6827759.1"/>
    </source>
</evidence>